<accession>A0A8R1UU72</accession>
<reference evidence="1" key="2">
    <citation type="submission" date="2022-06" db="UniProtKB">
        <authorList>
            <consortium name="EnsemblMetazoa"/>
        </authorList>
    </citation>
    <scope>IDENTIFICATION</scope>
    <source>
        <strain evidence="1">PS312</strain>
    </source>
</reference>
<organism evidence="1 2">
    <name type="scientific">Pristionchus pacificus</name>
    <name type="common">Parasitic nematode worm</name>
    <dbReference type="NCBI Taxonomy" id="54126"/>
    <lineage>
        <taxon>Eukaryota</taxon>
        <taxon>Metazoa</taxon>
        <taxon>Ecdysozoa</taxon>
        <taxon>Nematoda</taxon>
        <taxon>Chromadorea</taxon>
        <taxon>Rhabditida</taxon>
        <taxon>Rhabditina</taxon>
        <taxon>Diplogasteromorpha</taxon>
        <taxon>Diplogasteroidea</taxon>
        <taxon>Neodiplogasteridae</taxon>
        <taxon>Pristionchus</taxon>
    </lineage>
</organism>
<sequence>MPPNVSYLPSNTSSTNKIHRCFVPRVHIIREEVAIAHREKLVGEFVRGEIDERNYTVQYNYALESQAINRSLRGGRSEDVYEEEYNRIDSQLPKGASRINLAVSAVEAEKRKQRMRLRSDCTMRSDSSSSISSHRLSIFTSCIDPFCSAIVDELAIEAGAPKRLPPCIFCAD</sequence>
<dbReference type="PANTHER" id="PTHR37446">
    <property type="entry name" value="CLAUDIN-LIKE IN CAENORHABDITIS"/>
    <property type="match status" value="1"/>
</dbReference>
<keyword evidence="2" id="KW-1185">Reference proteome</keyword>
<dbReference type="EnsemblMetazoa" id="PPA39055.1">
    <property type="protein sequence ID" value="PPA39055.1"/>
    <property type="gene ID" value="WBGene00277424"/>
</dbReference>
<dbReference type="PANTHER" id="PTHR37446:SF1">
    <property type="entry name" value="CLAUDIN"/>
    <property type="match status" value="1"/>
</dbReference>
<reference evidence="2" key="1">
    <citation type="journal article" date="2008" name="Nat. Genet.">
        <title>The Pristionchus pacificus genome provides a unique perspective on nematode lifestyle and parasitism.</title>
        <authorList>
            <person name="Dieterich C."/>
            <person name="Clifton S.W."/>
            <person name="Schuster L.N."/>
            <person name="Chinwalla A."/>
            <person name="Delehaunty K."/>
            <person name="Dinkelacker I."/>
            <person name="Fulton L."/>
            <person name="Fulton R."/>
            <person name="Godfrey J."/>
            <person name="Minx P."/>
            <person name="Mitreva M."/>
            <person name="Roeseler W."/>
            <person name="Tian H."/>
            <person name="Witte H."/>
            <person name="Yang S.P."/>
            <person name="Wilson R.K."/>
            <person name="Sommer R.J."/>
        </authorList>
    </citation>
    <scope>NUCLEOTIDE SEQUENCE [LARGE SCALE GENOMIC DNA]</scope>
    <source>
        <strain evidence="2">PS312</strain>
    </source>
</reference>
<dbReference type="Proteomes" id="UP000005239">
    <property type="component" value="Unassembled WGS sequence"/>
</dbReference>
<evidence type="ECO:0000313" key="1">
    <source>
        <dbReference type="EnsemblMetazoa" id="PPA39055.1"/>
    </source>
</evidence>
<accession>A0A2A6CA84</accession>
<protein>
    <submittedName>
        <fullName evidence="1">Uncharacterized protein</fullName>
    </submittedName>
</protein>
<name>A0A2A6CA84_PRIPA</name>
<proteinExistence type="predicted"/>
<dbReference type="AlphaFoldDB" id="A0A2A6CA84"/>
<evidence type="ECO:0000313" key="2">
    <source>
        <dbReference type="Proteomes" id="UP000005239"/>
    </source>
</evidence>
<gene>
    <name evidence="1" type="primary">WBGene00277424</name>
</gene>